<gene>
    <name evidence="4" type="primary">HCT_12</name>
    <name evidence="4" type="ORF">g.126694</name>
</gene>
<organism evidence="4">
    <name type="scientific">Anthurium amnicola</name>
    <dbReference type="NCBI Taxonomy" id="1678845"/>
    <lineage>
        <taxon>Eukaryota</taxon>
        <taxon>Viridiplantae</taxon>
        <taxon>Streptophyta</taxon>
        <taxon>Embryophyta</taxon>
        <taxon>Tracheophyta</taxon>
        <taxon>Spermatophyta</taxon>
        <taxon>Magnoliopsida</taxon>
        <taxon>Liliopsida</taxon>
        <taxon>Araceae</taxon>
        <taxon>Pothoideae</taxon>
        <taxon>Potheae</taxon>
        <taxon>Anthurium</taxon>
    </lineage>
</organism>
<dbReference type="GO" id="GO:0016747">
    <property type="term" value="F:acyltransferase activity, transferring groups other than amino-acyl groups"/>
    <property type="evidence" value="ECO:0007669"/>
    <property type="project" value="UniProtKB-ARBA"/>
</dbReference>
<evidence type="ECO:0000256" key="1">
    <source>
        <dbReference type="ARBA" id="ARBA00009861"/>
    </source>
</evidence>
<sequence>KICPPRYYRPVKCRLAPNHPFFPESPVPVEWTVTDAPAPPTLPSSHHSKMRIQVNHSTMVRPAHPTPRRLLWTSNLDHVVRRSHVLLVYFFRTDGYPNFFEAGLLKDALSKSLVPFFPMAGRSRLDQTRRRVIHCDAQGVLFVEAEAGSTSLDDLGDLAPRPEFRRLVPEARHADDDPSGEHPLFLLQLTRFRCGGASLGVAFHHILGDGTSLGQFMHTWADMARCLPGGTATPFHERSALAARHPPTPCFPHLEYAEPPSLASGPAGADSPSESVTAIFRLSAADLEVLKAQANEGGPPGRCSTYEAVAAHVWRCACEARALPSGQETMMRTHVNGRPRLRPPLPPGYFGNAIFTTVAAGAAGELRGNPLAVAAGRVREALARMDDGYMRSALDHLEKRPDLPTLSRGARTFRSPNIALTSWVNLRLSDFDFGWGKPAFMSPAEVPFEGFGYLLPSPAAGDERSLSVSVVIRLQPEAMERWKNVFYDFRWWRNSRQRSKL</sequence>
<keyword evidence="3" id="KW-0012">Acyltransferase</keyword>
<name>A0A1D1ZCJ7_9ARAE</name>
<feature type="non-terminal residue" evidence="4">
    <location>
        <position position="1"/>
    </location>
</feature>
<dbReference type="InterPro" id="IPR050317">
    <property type="entry name" value="Plant_Fungal_Acyltransferase"/>
</dbReference>
<dbReference type="PANTHER" id="PTHR31642:SF11">
    <property type="entry name" value="SHIKIMATE O-HYDROXYCINNAMOYLTRANSFERASE"/>
    <property type="match status" value="1"/>
</dbReference>
<evidence type="ECO:0000256" key="2">
    <source>
        <dbReference type="ARBA" id="ARBA00022679"/>
    </source>
</evidence>
<proteinExistence type="inferred from homology"/>
<evidence type="ECO:0000256" key="3">
    <source>
        <dbReference type="ARBA" id="ARBA00023315"/>
    </source>
</evidence>
<dbReference type="Gene3D" id="3.30.559.10">
    <property type="entry name" value="Chloramphenicol acetyltransferase-like domain"/>
    <property type="match status" value="2"/>
</dbReference>
<keyword evidence="2 4" id="KW-0808">Transferase</keyword>
<dbReference type="AlphaFoldDB" id="A0A1D1ZCJ7"/>
<reference evidence="4" key="1">
    <citation type="submission" date="2015-07" db="EMBL/GenBank/DDBJ databases">
        <title>Transcriptome Assembly of Anthurium amnicola.</title>
        <authorList>
            <person name="Suzuki J."/>
        </authorList>
    </citation>
    <scope>NUCLEOTIDE SEQUENCE</scope>
</reference>
<dbReference type="PANTHER" id="PTHR31642">
    <property type="entry name" value="TRICHOTHECENE 3-O-ACETYLTRANSFERASE"/>
    <property type="match status" value="1"/>
</dbReference>
<accession>A0A1D1ZCJ7</accession>
<dbReference type="FunFam" id="3.30.559.10:FF:000008">
    <property type="entry name" value="Tryptamine hydroxycinnamoyl transferase"/>
    <property type="match status" value="1"/>
</dbReference>
<dbReference type="EMBL" id="GDJX01003322">
    <property type="protein sequence ID" value="JAT64614.1"/>
    <property type="molecule type" value="Transcribed_RNA"/>
</dbReference>
<protein>
    <submittedName>
        <fullName evidence="4">Hydroxycinnamoyl-Coenzyme A shikimate/quinate hydroxycinnamoyltransferase</fullName>
    </submittedName>
</protein>
<evidence type="ECO:0000313" key="4">
    <source>
        <dbReference type="EMBL" id="JAT64614.1"/>
    </source>
</evidence>
<dbReference type="Pfam" id="PF02458">
    <property type="entry name" value="Transferase"/>
    <property type="match status" value="1"/>
</dbReference>
<dbReference type="InterPro" id="IPR023213">
    <property type="entry name" value="CAT-like_dom_sf"/>
</dbReference>
<comment type="similarity">
    <text evidence="1">Belongs to the plant acyltransferase family.</text>
</comment>